<dbReference type="AlphaFoldDB" id="A0A4Z2H7E6"/>
<feature type="compositionally biased region" description="Low complexity" evidence="1">
    <location>
        <begin position="21"/>
        <end position="35"/>
    </location>
</feature>
<evidence type="ECO:0000313" key="3">
    <source>
        <dbReference type="Proteomes" id="UP000314294"/>
    </source>
</evidence>
<evidence type="ECO:0000313" key="2">
    <source>
        <dbReference type="EMBL" id="TNN60933.1"/>
    </source>
</evidence>
<dbReference type="EMBL" id="SRLO01000324">
    <property type="protein sequence ID" value="TNN60933.1"/>
    <property type="molecule type" value="Genomic_DNA"/>
</dbReference>
<feature type="compositionally biased region" description="Basic residues" evidence="1">
    <location>
        <begin position="1"/>
        <end position="11"/>
    </location>
</feature>
<reference evidence="2 3" key="1">
    <citation type="submission" date="2019-03" db="EMBL/GenBank/DDBJ databases">
        <title>First draft genome of Liparis tanakae, snailfish: a comprehensive survey of snailfish specific genes.</title>
        <authorList>
            <person name="Kim W."/>
            <person name="Song I."/>
            <person name="Jeong J.-H."/>
            <person name="Kim D."/>
            <person name="Kim S."/>
            <person name="Ryu S."/>
            <person name="Song J.Y."/>
            <person name="Lee S.K."/>
        </authorList>
    </citation>
    <scope>NUCLEOTIDE SEQUENCE [LARGE SCALE GENOMIC DNA]</scope>
    <source>
        <tissue evidence="2">Muscle</tissue>
    </source>
</reference>
<dbReference type="Proteomes" id="UP000314294">
    <property type="component" value="Unassembled WGS sequence"/>
</dbReference>
<proteinExistence type="predicted"/>
<keyword evidence="3" id="KW-1185">Reference proteome</keyword>
<evidence type="ECO:0000256" key="1">
    <source>
        <dbReference type="SAM" id="MobiDB-lite"/>
    </source>
</evidence>
<feature type="region of interest" description="Disordered" evidence="1">
    <location>
        <begin position="1"/>
        <end position="35"/>
    </location>
</feature>
<organism evidence="2 3">
    <name type="scientific">Liparis tanakae</name>
    <name type="common">Tanaka's snailfish</name>
    <dbReference type="NCBI Taxonomy" id="230148"/>
    <lineage>
        <taxon>Eukaryota</taxon>
        <taxon>Metazoa</taxon>
        <taxon>Chordata</taxon>
        <taxon>Craniata</taxon>
        <taxon>Vertebrata</taxon>
        <taxon>Euteleostomi</taxon>
        <taxon>Actinopterygii</taxon>
        <taxon>Neopterygii</taxon>
        <taxon>Teleostei</taxon>
        <taxon>Neoteleostei</taxon>
        <taxon>Acanthomorphata</taxon>
        <taxon>Eupercaria</taxon>
        <taxon>Perciformes</taxon>
        <taxon>Cottioidei</taxon>
        <taxon>Cottales</taxon>
        <taxon>Liparidae</taxon>
        <taxon>Liparis</taxon>
    </lineage>
</organism>
<comment type="caution">
    <text evidence="2">The sequence shown here is derived from an EMBL/GenBank/DDBJ whole genome shotgun (WGS) entry which is preliminary data.</text>
</comment>
<protein>
    <submittedName>
        <fullName evidence="2">Uncharacterized protein</fullName>
    </submittedName>
</protein>
<name>A0A4Z2H7E6_9TELE</name>
<gene>
    <name evidence="2" type="ORF">EYF80_028813</name>
</gene>
<accession>A0A4Z2H7E6</accession>
<sequence>MSRRVPGHRSLPRPPSPGLTSSSFSSSSSSSSSGWQWRWGSWQQRRLFTTEPFLSGFSPFFTRGRASPSAGLVAGLSVIAGRRWWSRCGELAYNFR</sequence>